<sequence length="102" mass="11116">MPRGTKPRAWTNCRPTVKGDVMRVFIELAAGSPGLGRLNSSLFTLIPKKEGASAVDDYRPIYLVNVCYMIVAKVLATRMKSICAGLIPNQPSFRAATSRTAM</sequence>
<protein>
    <recommendedName>
        <fullName evidence="3">Reverse transcriptase</fullName>
    </recommendedName>
</protein>
<keyword evidence="2" id="KW-1185">Reference proteome</keyword>
<accession>A0AAV9DNG7</accession>
<organism evidence="1 2">
    <name type="scientific">Acorus calamus</name>
    <name type="common">Sweet flag</name>
    <dbReference type="NCBI Taxonomy" id="4465"/>
    <lineage>
        <taxon>Eukaryota</taxon>
        <taxon>Viridiplantae</taxon>
        <taxon>Streptophyta</taxon>
        <taxon>Embryophyta</taxon>
        <taxon>Tracheophyta</taxon>
        <taxon>Spermatophyta</taxon>
        <taxon>Magnoliopsida</taxon>
        <taxon>Liliopsida</taxon>
        <taxon>Acoraceae</taxon>
        <taxon>Acorus</taxon>
    </lineage>
</organism>
<reference evidence="1" key="1">
    <citation type="journal article" date="2023" name="Nat. Commun.">
        <title>Diploid and tetraploid genomes of Acorus and the evolution of monocots.</title>
        <authorList>
            <person name="Ma L."/>
            <person name="Liu K.W."/>
            <person name="Li Z."/>
            <person name="Hsiao Y.Y."/>
            <person name="Qi Y."/>
            <person name="Fu T."/>
            <person name="Tang G.D."/>
            <person name="Zhang D."/>
            <person name="Sun W.H."/>
            <person name="Liu D.K."/>
            <person name="Li Y."/>
            <person name="Chen G.Z."/>
            <person name="Liu X.D."/>
            <person name="Liao X.Y."/>
            <person name="Jiang Y.T."/>
            <person name="Yu X."/>
            <person name="Hao Y."/>
            <person name="Huang J."/>
            <person name="Zhao X.W."/>
            <person name="Ke S."/>
            <person name="Chen Y.Y."/>
            <person name="Wu W.L."/>
            <person name="Hsu J.L."/>
            <person name="Lin Y.F."/>
            <person name="Huang M.D."/>
            <person name="Li C.Y."/>
            <person name="Huang L."/>
            <person name="Wang Z.W."/>
            <person name="Zhao X."/>
            <person name="Zhong W.Y."/>
            <person name="Peng D.H."/>
            <person name="Ahmad S."/>
            <person name="Lan S."/>
            <person name="Zhang J.S."/>
            <person name="Tsai W.C."/>
            <person name="Van de Peer Y."/>
            <person name="Liu Z.J."/>
        </authorList>
    </citation>
    <scope>NUCLEOTIDE SEQUENCE</scope>
    <source>
        <strain evidence="1">CP</strain>
    </source>
</reference>
<dbReference type="AlphaFoldDB" id="A0AAV9DNG7"/>
<reference evidence="1" key="2">
    <citation type="submission" date="2023-06" db="EMBL/GenBank/DDBJ databases">
        <authorList>
            <person name="Ma L."/>
            <person name="Liu K.-W."/>
            <person name="Li Z."/>
            <person name="Hsiao Y.-Y."/>
            <person name="Qi Y."/>
            <person name="Fu T."/>
            <person name="Tang G."/>
            <person name="Zhang D."/>
            <person name="Sun W.-H."/>
            <person name="Liu D.-K."/>
            <person name="Li Y."/>
            <person name="Chen G.-Z."/>
            <person name="Liu X.-D."/>
            <person name="Liao X.-Y."/>
            <person name="Jiang Y.-T."/>
            <person name="Yu X."/>
            <person name="Hao Y."/>
            <person name="Huang J."/>
            <person name="Zhao X.-W."/>
            <person name="Ke S."/>
            <person name="Chen Y.-Y."/>
            <person name="Wu W.-L."/>
            <person name="Hsu J.-L."/>
            <person name="Lin Y.-F."/>
            <person name="Huang M.-D."/>
            <person name="Li C.-Y."/>
            <person name="Huang L."/>
            <person name="Wang Z.-W."/>
            <person name="Zhao X."/>
            <person name="Zhong W.-Y."/>
            <person name="Peng D.-H."/>
            <person name="Ahmad S."/>
            <person name="Lan S."/>
            <person name="Zhang J.-S."/>
            <person name="Tsai W.-C."/>
            <person name="Van De Peer Y."/>
            <person name="Liu Z.-J."/>
        </authorList>
    </citation>
    <scope>NUCLEOTIDE SEQUENCE</scope>
    <source>
        <strain evidence="1">CP</strain>
        <tissue evidence="1">Leaves</tissue>
    </source>
</reference>
<evidence type="ECO:0008006" key="3">
    <source>
        <dbReference type="Google" id="ProtNLM"/>
    </source>
</evidence>
<proteinExistence type="predicted"/>
<gene>
    <name evidence="1" type="ORF">QJS10_CPB12g00901</name>
</gene>
<name>A0AAV9DNG7_ACOCL</name>
<dbReference type="EMBL" id="JAUJYO010000012">
    <property type="protein sequence ID" value="KAK1302357.1"/>
    <property type="molecule type" value="Genomic_DNA"/>
</dbReference>
<dbReference type="Proteomes" id="UP001180020">
    <property type="component" value="Unassembled WGS sequence"/>
</dbReference>
<evidence type="ECO:0000313" key="2">
    <source>
        <dbReference type="Proteomes" id="UP001180020"/>
    </source>
</evidence>
<evidence type="ECO:0000313" key="1">
    <source>
        <dbReference type="EMBL" id="KAK1302357.1"/>
    </source>
</evidence>
<comment type="caution">
    <text evidence="1">The sequence shown here is derived from an EMBL/GenBank/DDBJ whole genome shotgun (WGS) entry which is preliminary data.</text>
</comment>